<comment type="caution">
    <text evidence="2">The sequence shown here is derived from an EMBL/GenBank/DDBJ whole genome shotgun (WGS) entry which is preliminary data.</text>
</comment>
<feature type="signal peptide" evidence="1">
    <location>
        <begin position="1"/>
        <end position="31"/>
    </location>
</feature>
<dbReference type="EMBL" id="JAVRER010000042">
    <property type="protein sequence ID" value="MDT0418320.1"/>
    <property type="molecule type" value="Genomic_DNA"/>
</dbReference>
<dbReference type="PROSITE" id="PS51318">
    <property type="entry name" value="TAT"/>
    <property type="match status" value="1"/>
</dbReference>
<dbReference type="AlphaFoldDB" id="A0ABD5EDM3"/>
<keyword evidence="1" id="KW-0732">Signal</keyword>
<dbReference type="PROSITE" id="PS51257">
    <property type="entry name" value="PROKAR_LIPOPROTEIN"/>
    <property type="match status" value="1"/>
</dbReference>
<proteinExistence type="predicted"/>
<feature type="chain" id="PRO_5044893699" evidence="1">
    <location>
        <begin position="32"/>
        <end position="159"/>
    </location>
</feature>
<organism evidence="2 3">
    <name type="scientific">Streptomyces evansiae</name>
    <dbReference type="NCBI Taxonomy" id="3075535"/>
    <lineage>
        <taxon>Bacteria</taxon>
        <taxon>Bacillati</taxon>
        <taxon>Actinomycetota</taxon>
        <taxon>Actinomycetes</taxon>
        <taxon>Kitasatosporales</taxon>
        <taxon>Streptomycetaceae</taxon>
        <taxon>Streptomyces</taxon>
    </lineage>
</organism>
<reference evidence="3" key="1">
    <citation type="submission" date="2023-07" db="EMBL/GenBank/DDBJ databases">
        <title>30 novel species of actinomycetes from the DSMZ collection.</title>
        <authorList>
            <person name="Nouioui I."/>
        </authorList>
    </citation>
    <scope>NUCLEOTIDE SEQUENCE [LARGE SCALE GENOMIC DNA]</scope>
    <source>
        <strain evidence="3">DSM 41982</strain>
    </source>
</reference>
<gene>
    <name evidence="2" type="ORF">RM574_22800</name>
</gene>
<evidence type="ECO:0000313" key="2">
    <source>
        <dbReference type="EMBL" id="MDT0418320.1"/>
    </source>
</evidence>
<accession>A0ABD5EDM3</accession>
<dbReference type="Proteomes" id="UP001183607">
    <property type="component" value="Unassembled WGS sequence"/>
</dbReference>
<protein>
    <submittedName>
        <fullName evidence="2">DUF2771 domain-containing protein</fullName>
    </submittedName>
</protein>
<name>A0ABD5EDM3_9ACTN</name>
<dbReference type="RefSeq" id="WP_093582576.1">
    <property type="nucleotide sequence ID" value="NZ_JAVRER010000042.1"/>
</dbReference>
<sequence>MTSPRFPANRRRAVAAIGAVSAGLLALSACDKPTPLATVTIGTTSVNSEATCYDDGHALDTAALQKCLKDTSDAKTVKVDPDATVRFGVDPAVADKGWTFLLNGQQITESSKKTYTTIPGNVFFNEQYGGQSSTGTVTIVEGDGKKAYGLWTFKVKKDD</sequence>
<dbReference type="InterPro" id="IPR006311">
    <property type="entry name" value="TAT_signal"/>
</dbReference>
<evidence type="ECO:0000313" key="3">
    <source>
        <dbReference type="Proteomes" id="UP001183607"/>
    </source>
</evidence>
<evidence type="ECO:0000256" key="1">
    <source>
        <dbReference type="SAM" id="SignalP"/>
    </source>
</evidence>